<name>A0A6I3S0P6_9BURK</name>
<dbReference type="GO" id="GO:0006520">
    <property type="term" value="P:amino acid metabolic process"/>
    <property type="evidence" value="ECO:0007669"/>
    <property type="project" value="InterPro"/>
</dbReference>
<dbReference type="Gene3D" id="3.40.640.10">
    <property type="entry name" value="Type I PLP-dependent aspartate aminotransferase-like (Major domain)"/>
    <property type="match status" value="1"/>
</dbReference>
<dbReference type="GO" id="GO:0008483">
    <property type="term" value="F:transaminase activity"/>
    <property type="evidence" value="ECO:0007669"/>
    <property type="project" value="UniProtKB-KW"/>
</dbReference>
<dbReference type="RefSeq" id="WP_008863786.1">
    <property type="nucleotide sequence ID" value="NZ_CAPUXK010000009.1"/>
</dbReference>
<evidence type="ECO:0000313" key="7">
    <source>
        <dbReference type="Proteomes" id="UP000462362"/>
    </source>
</evidence>
<keyword evidence="6" id="KW-0808">Transferase</keyword>
<evidence type="ECO:0000256" key="1">
    <source>
        <dbReference type="ARBA" id="ARBA00001933"/>
    </source>
</evidence>
<dbReference type="PANTHER" id="PTHR48097">
    <property type="entry name" value="L-THREONINE ALDOLASE-RELATED"/>
    <property type="match status" value="1"/>
</dbReference>
<feature type="domain" description="Aromatic amino acid beta-eliminating lyase/threonine aldolase" evidence="5">
    <location>
        <begin position="54"/>
        <end position="299"/>
    </location>
</feature>
<evidence type="ECO:0000313" key="6">
    <source>
        <dbReference type="EMBL" id="MTU42467.1"/>
    </source>
</evidence>
<keyword evidence="6" id="KW-0032">Aminotransferase</keyword>
<sequence length="346" mass="38146">MYQFQCDYTGGCCPEILEKLVQTNPLELPGYCEDSLCAEAESLILKKAGLNKEEADVFWAASGTMANLSLLTTVMAANEAVLAADTAHIHTAEAGAIEFSGHKILTVRSKDGKILPESIERVCSNFEESDQVSRAHVCRPRAVYISFPTELGTIYSLEELKALSGVCKRHRLFLYIDGARLAYGLAASSDVELKELAECADAFYIGGTKCGALFGEAVVIKDRDVRDRFLGVLRMCGGLIAKGRTLGCSFKAFFEDDLYQRLGRSANEKAAKIRTAFEEVGVSFYSESQTNQLFPIVDEKLFNRLSEKIKFKVIRRTQEGQGILRLCTSWSTPDEAVQALVNLIKS</sequence>
<dbReference type="SUPFAM" id="SSF53383">
    <property type="entry name" value="PLP-dependent transferases"/>
    <property type="match status" value="1"/>
</dbReference>
<evidence type="ECO:0000259" key="5">
    <source>
        <dbReference type="Pfam" id="PF01212"/>
    </source>
</evidence>
<dbReference type="AlphaFoldDB" id="A0A6I3S0P6"/>
<dbReference type="InterPro" id="IPR015422">
    <property type="entry name" value="PyrdxlP-dep_Trfase_small"/>
</dbReference>
<comment type="similarity">
    <text evidence="2">Belongs to the threonine aldolase family.</text>
</comment>
<gene>
    <name evidence="6" type="ORF">GMD42_02290</name>
</gene>
<dbReference type="EMBL" id="WNCL01000004">
    <property type="protein sequence ID" value="MTU42467.1"/>
    <property type="molecule type" value="Genomic_DNA"/>
</dbReference>
<proteinExistence type="inferred from homology"/>
<evidence type="ECO:0000256" key="4">
    <source>
        <dbReference type="ARBA" id="ARBA00022898"/>
    </source>
</evidence>
<dbReference type="Proteomes" id="UP000462362">
    <property type="component" value="Unassembled WGS sequence"/>
</dbReference>
<dbReference type="Gene3D" id="3.90.1150.10">
    <property type="entry name" value="Aspartate Aminotransferase, domain 1"/>
    <property type="match status" value="1"/>
</dbReference>
<evidence type="ECO:0000256" key="2">
    <source>
        <dbReference type="ARBA" id="ARBA00006966"/>
    </source>
</evidence>
<comment type="subunit">
    <text evidence="3">Homotetramer.</text>
</comment>
<keyword evidence="4" id="KW-0663">Pyridoxal phosphate</keyword>
<accession>A0A6I3S0P6</accession>
<protein>
    <submittedName>
        <fullName evidence="6">Aminotransferase class I/II-fold pyridoxal phosphate-dependent enzyme</fullName>
    </submittedName>
</protein>
<dbReference type="Pfam" id="PF01212">
    <property type="entry name" value="Beta_elim_lyase"/>
    <property type="match status" value="1"/>
</dbReference>
<reference evidence="6 7" key="1">
    <citation type="journal article" date="2019" name="Nat. Med.">
        <title>A library of human gut bacterial isolates paired with longitudinal multiomics data enables mechanistic microbiome research.</title>
        <authorList>
            <person name="Poyet M."/>
            <person name="Groussin M."/>
            <person name="Gibbons S.M."/>
            <person name="Avila-Pacheco J."/>
            <person name="Jiang X."/>
            <person name="Kearney S.M."/>
            <person name="Perrotta A.R."/>
            <person name="Berdy B."/>
            <person name="Zhao S."/>
            <person name="Lieberman T.D."/>
            <person name="Swanson P.K."/>
            <person name="Smith M."/>
            <person name="Roesemann S."/>
            <person name="Alexander J.E."/>
            <person name="Rich S.A."/>
            <person name="Livny J."/>
            <person name="Vlamakis H."/>
            <person name="Clish C."/>
            <person name="Bullock K."/>
            <person name="Deik A."/>
            <person name="Scott J."/>
            <person name="Pierce K.A."/>
            <person name="Xavier R.J."/>
            <person name="Alm E.J."/>
        </authorList>
    </citation>
    <scope>NUCLEOTIDE SEQUENCE [LARGE SCALE GENOMIC DNA]</scope>
    <source>
        <strain evidence="6 7">BIOML-A2</strain>
    </source>
</reference>
<dbReference type="PANTHER" id="PTHR48097:SF5">
    <property type="entry name" value="LOW SPECIFICITY L-THREONINE ALDOLASE"/>
    <property type="match status" value="1"/>
</dbReference>
<dbReference type="InterPro" id="IPR001597">
    <property type="entry name" value="ArAA_b-elim_lyase/Thr_aldolase"/>
</dbReference>
<comment type="cofactor">
    <cofactor evidence="1">
        <name>pyridoxal 5'-phosphate</name>
        <dbReference type="ChEBI" id="CHEBI:597326"/>
    </cofactor>
</comment>
<comment type="caution">
    <text evidence="6">The sequence shown here is derived from an EMBL/GenBank/DDBJ whole genome shotgun (WGS) entry which is preliminary data.</text>
</comment>
<organism evidence="6 7">
    <name type="scientific">Parasutterella excrementihominis</name>
    <dbReference type="NCBI Taxonomy" id="487175"/>
    <lineage>
        <taxon>Bacteria</taxon>
        <taxon>Pseudomonadati</taxon>
        <taxon>Pseudomonadota</taxon>
        <taxon>Betaproteobacteria</taxon>
        <taxon>Burkholderiales</taxon>
        <taxon>Sutterellaceae</taxon>
        <taxon>Parasutterella</taxon>
    </lineage>
</organism>
<dbReference type="GeneID" id="43348327"/>
<dbReference type="GO" id="GO:0016829">
    <property type="term" value="F:lyase activity"/>
    <property type="evidence" value="ECO:0007669"/>
    <property type="project" value="InterPro"/>
</dbReference>
<dbReference type="InterPro" id="IPR015421">
    <property type="entry name" value="PyrdxlP-dep_Trfase_major"/>
</dbReference>
<evidence type="ECO:0000256" key="3">
    <source>
        <dbReference type="ARBA" id="ARBA00011881"/>
    </source>
</evidence>
<dbReference type="InterPro" id="IPR015424">
    <property type="entry name" value="PyrdxlP-dep_Trfase"/>
</dbReference>